<proteinExistence type="predicted"/>
<dbReference type="KEGG" id="vg:9711561"/>
<name>E0YQL4_9CAUD</name>
<keyword evidence="2" id="KW-1185">Reference proteome</keyword>
<evidence type="ECO:0000313" key="1">
    <source>
        <dbReference type="EMBL" id="ADL71398.1"/>
    </source>
</evidence>
<evidence type="ECO:0000313" key="2">
    <source>
        <dbReference type="Proteomes" id="UP000000527"/>
    </source>
</evidence>
<dbReference type="RefSeq" id="YP_003857024.1">
    <property type="nucleotide sequence ID" value="NC_014459.2"/>
</dbReference>
<organism evidence="1 2">
    <name type="scientific">Mycobacterium phage CrimD</name>
    <dbReference type="NCBI Taxonomy" id="2919554"/>
    <lineage>
        <taxon>Viruses</taxon>
        <taxon>Duplodnaviria</taxon>
        <taxon>Heunggongvirae</taxon>
        <taxon>Uroviricota</taxon>
        <taxon>Caudoviricetes</taxon>
        <taxon>Weiservirinae</taxon>
        <taxon>Anayavirus</taxon>
        <taxon>Anayavirus crimD</taxon>
    </lineage>
</organism>
<evidence type="ECO:0008006" key="3">
    <source>
        <dbReference type="Google" id="ProtNLM"/>
    </source>
</evidence>
<dbReference type="Proteomes" id="UP000000527">
    <property type="component" value="Segment"/>
</dbReference>
<reference evidence="1 2" key="1">
    <citation type="journal article" date="2011" name="PLoS ONE">
        <title>Expanding the diversity of mycobacteriophages: insights into genome architecture and evolution.</title>
        <authorList>
            <person name="Pope W.H."/>
            <person name="Jacobs-Sera D."/>
            <person name="Russell D.A."/>
            <person name="Peebles C.L."/>
            <person name="Al-Atrache Z."/>
            <person name="Alcoser T.A."/>
            <person name="Alexander L.M."/>
            <person name="Alfano M.B."/>
            <person name="Alford S.T."/>
            <person name="Amy N.E."/>
            <person name="Anderson M.D."/>
            <person name="Anderson A.G."/>
            <person name="Ang A.A."/>
            <person name="Ares M.Jr."/>
            <person name="Barber A.J."/>
            <person name="Barker L.P."/>
            <person name="Barrett J.M."/>
            <person name="Barshop W.D."/>
            <person name="Bauerle C.M."/>
            <person name="Bayles I.M."/>
            <person name="Belfield K.L."/>
            <person name="Best A.A."/>
            <person name="Borjon A.Jr."/>
            <person name="Bowman C.A."/>
            <person name="Boyer C.A."/>
            <person name="Bradley K.W."/>
            <person name="Bradley V.A."/>
            <person name="Broadway L.N."/>
            <person name="Budwal K."/>
            <person name="Busby K.N."/>
            <person name="Campbell I.W."/>
            <person name="Campbell A.M."/>
            <person name="Carey A."/>
            <person name="Caruso S.M."/>
            <person name="Chew R.D."/>
            <person name="Cockburn C.L."/>
            <person name="Cohen L.B."/>
            <person name="Corajod J.M."/>
            <person name="Cresawn S.G."/>
            <person name="Davis K.R."/>
            <person name="Deng L."/>
            <person name="Denver D.R."/>
            <person name="Dixon B.R."/>
            <person name="Ekram S."/>
            <person name="Elgin S.C."/>
            <person name="Engelsen A.E."/>
            <person name="English B.E."/>
            <person name="Erb M.L."/>
            <person name="Estrada C."/>
            <person name="Filliger L.Z."/>
            <person name="Findley A.M."/>
            <person name="Forbes L."/>
            <person name="Forsyth M.H."/>
            <person name="Fox T.M."/>
            <person name="Fritz M.J."/>
            <person name="Garcia R."/>
            <person name="George Z.D."/>
            <person name="Georges A.E."/>
            <person name="Gissendanner C.R."/>
            <person name="Goff S."/>
            <person name="Goldstein R."/>
            <person name="Gordon K.C."/>
            <person name="Green R.D."/>
            <person name="Guerra S.L."/>
            <person name="Guiney-Olsen K.R."/>
            <person name="Guiza B.G."/>
            <person name="Haghighat L."/>
            <person name="Hagopian G.V."/>
            <person name="Harmon C.J."/>
            <person name="Harmson J.S."/>
            <person name="Hartzog G.A."/>
            <person name="Harvey S.E."/>
            <person name="He S."/>
            <person name="He K.J."/>
            <person name="Healy K.E."/>
            <person name="Higinbotham E.R."/>
            <person name="Hildebrandt E.N."/>
            <person name="Ho J.H."/>
            <person name="Hogan G.M."/>
            <person name="Hohenstein V.G."/>
            <person name="Holz N.A."/>
            <person name="Huang V.J."/>
            <person name="Hufford E.L."/>
            <person name="Hynes P.M."/>
            <person name="Jackson A.S."/>
            <person name="Jansen E.C."/>
            <person name="Jarvik J."/>
            <person name="Jasinto P.G."/>
            <person name="Jordan T.C."/>
            <person name="Kasza T."/>
            <person name="Katelyn M.A."/>
            <person name="Kelsey J.S."/>
            <person name="Kerrigan L.A."/>
            <person name="Khaw D."/>
            <person name="Kim J."/>
            <person name="Knutter J.Z."/>
            <person name="Ko C.C."/>
            <person name="Larkin G.V."/>
            <person name="Laroche J.R."/>
            <person name="Latif A."/>
            <person name="Leuba K.D."/>
            <person name="Leuba S.I."/>
            <person name="Lewis L.O."/>
            <person name="Loesser-Casey K.E."/>
            <person name="Long C.A."/>
            <person name="Lopez A.J."/>
            <person name="Lowery N."/>
            <person name="Lu T.Q."/>
            <person name="Mac V."/>
            <person name="Masters I.R."/>
            <person name="McCloud J.J."/>
            <person name="McDonough M.J."/>
            <person name="Medenbach A.J."/>
            <person name="Menon A."/>
            <person name="Miller R."/>
            <person name="Morgan B.K."/>
            <person name="Ng P.C."/>
            <person name="Nguyen E."/>
            <person name="Nguyen K.T."/>
            <person name="Nguyen E.T."/>
            <person name="Nicholson K.M."/>
            <person name="Parnell L.A."/>
            <person name="Peirce C.E."/>
            <person name="Perz A.M."/>
            <person name="Peterson L.J."/>
            <person name="Pferdehirt R.E."/>
            <person name="Philip S.V."/>
            <person name="Pogliano K."/>
            <person name="Pogliano J."/>
            <person name="Polley T."/>
            <person name="Puopolo E.J."/>
            <person name="Rabinowitz H.S."/>
            <person name="Resiss M.J."/>
            <person name="Rhyan C.N."/>
            <person name="Robinson Y.M."/>
            <person name="Rodriguez L.L."/>
            <person name="Rose A.C."/>
            <person name="Rubin J.D."/>
            <person name="Ruby J.A."/>
            <person name="Saha M.S."/>
            <person name="Sandoz J.W."/>
            <person name="Savitskaya J."/>
            <person name="Schipper D.J."/>
            <person name="Schnitzler C.E."/>
            <person name="Schott A.R."/>
            <person name="Segal J.B."/>
            <person name="Shaffer C.D."/>
            <person name="Sheldon K.E."/>
            <person name="Shepard E.M."/>
            <person name="Shepardson J.W."/>
            <person name="Shroff M.K."/>
            <person name="Simmons J.M."/>
            <person name="Simms E.F."/>
            <person name="Simpson B.M."/>
            <person name="Sinclair K.M."/>
            <person name="Sjoholm R.L."/>
            <person name="Slette I.J."/>
            <person name="Spaulding B.C."/>
            <person name="Straub C.L."/>
            <person name="Stukey J."/>
            <person name="Sughrue T."/>
            <person name="Tang T.Y."/>
            <person name="Tatyana L.M."/>
            <person name="Taylor S.B."/>
            <person name="Taylor B.J."/>
            <person name="Temple L.M."/>
            <person name="Thompson J.V."/>
            <person name="Tokarz M.P."/>
            <person name="Trapani S.E."/>
            <person name="Troum A.P."/>
            <person name="Tsay J."/>
            <person name="Tubbs A.T."/>
            <person name="Walton J.M."/>
            <person name="Wang D.H."/>
            <person name="Wang H."/>
            <person name="Warner J.R."/>
            <person name="Weisser E.G."/>
            <person name="Wendler S.C."/>
            <person name="Weston-Hafer K.A."/>
            <person name="Whelan H.M."/>
            <person name="Williamson K.E."/>
            <person name="Willis A.N."/>
            <person name="Wirtshafter H.S."/>
            <person name="Wong T.W."/>
            <person name="Wu P."/>
            <person name="Yang Y."/>
            <person name="Yee B.C."/>
            <person name="Zaidins D.A."/>
            <person name="Zhang B."/>
            <person name="Zuniga M.Y."/>
            <person name="Hendrix R.W."/>
            <person name="Hatfull G.F."/>
        </authorList>
    </citation>
    <scope>NUCLEOTIDE SEQUENCE [LARGE SCALE GENOMIC DNA]</scope>
    <source>
        <strain evidence="1 2">CrimD</strain>
    </source>
</reference>
<dbReference type="GeneID" id="9711561"/>
<accession>E0YQL4</accession>
<protein>
    <recommendedName>
        <fullName evidence="3">Lipoprotein</fullName>
    </recommendedName>
</protein>
<sequence>MIRKIAVVATAALIAAGATACEGGADGGGGHQDNGPSGVIFIPQPGLPGSPGIPIFF</sequence>
<dbReference type="PROSITE" id="PS51257">
    <property type="entry name" value="PROKAR_LIPOPROTEIN"/>
    <property type="match status" value="1"/>
</dbReference>
<gene>
    <name evidence="1" type="primary">52</name>
    <name evidence="1" type="ORF">CRIMD_52</name>
</gene>
<dbReference type="EMBL" id="HM152767">
    <property type="protein sequence ID" value="ADL71398.1"/>
    <property type="molecule type" value="Genomic_DNA"/>
</dbReference>